<evidence type="ECO:0000313" key="3">
    <source>
        <dbReference type="Proteomes" id="UP000640333"/>
    </source>
</evidence>
<dbReference type="Proteomes" id="UP000640333">
    <property type="component" value="Unassembled WGS sequence"/>
</dbReference>
<comment type="caution">
    <text evidence="2">The sequence shown here is derived from an EMBL/GenBank/DDBJ whole genome shotgun (WGS) entry which is preliminary data.</text>
</comment>
<dbReference type="EMBL" id="JADEYS010000006">
    <property type="protein sequence ID" value="MBE9397089.1"/>
    <property type="molecule type" value="Genomic_DNA"/>
</dbReference>
<gene>
    <name evidence="2" type="ORF">IOQ59_07415</name>
</gene>
<evidence type="ECO:0008006" key="4">
    <source>
        <dbReference type="Google" id="ProtNLM"/>
    </source>
</evidence>
<feature type="transmembrane region" description="Helical" evidence="1">
    <location>
        <begin position="38"/>
        <end position="55"/>
    </location>
</feature>
<keyword evidence="1" id="KW-0472">Membrane</keyword>
<evidence type="ECO:0000313" key="2">
    <source>
        <dbReference type="EMBL" id="MBE9397089.1"/>
    </source>
</evidence>
<organism evidence="2 3">
    <name type="scientific">Pontibacterium sinense</name>
    <dbReference type="NCBI Taxonomy" id="2781979"/>
    <lineage>
        <taxon>Bacteria</taxon>
        <taxon>Pseudomonadati</taxon>
        <taxon>Pseudomonadota</taxon>
        <taxon>Gammaproteobacteria</taxon>
        <taxon>Oceanospirillales</taxon>
        <taxon>Oceanospirillaceae</taxon>
        <taxon>Pontibacterium</taxon>
    </lineage>
</organism>
<sequence length="237" mass="26163">MKRSDLTFLLFTCAMLSPLVLMDDPAGTLKSVSHDFPLLASFIKFAILATYGEVLGLRIVTGHYPLATFGVLPKAVVWGVFGICIKLCFVIYVSGVPVALSLLGMDHAAEALNGPLSLDRFLVAFAISVAMNLTFGVWLMTFHKITDLHISSHQGRLICLVRPLYFGKILTEINWQRLWSFVLKKTIPLFWIPCHTLTFLLPSEYRVLFAALLGIVLGLILASGSRKPMTETNAPPV</sequence>
<feature type="transmembrane region" description="Helical" evidence="1">
    <location>
        <begin position="207"/>
        <end position="224"/>
    </location>
</feature>
<proteinExistence type="predicted"/>
<keyword evidence="3" id="KW-1185">Reference proteome</keyword>
<feature type="transmembrane region" description="Helical" evidence="1">
    <location>
        <begin position="178"/>
        <end position="201"/>
    </location>
</feature>
<name>A0A8J7FCA1_9GAMM</name>
<protein>
    <recommendedName>
        <fullName evidence="4">Mpv17/PMP22 family protein</fullName>
    </recommendedName>
</protein>
<feature type="transmembrane region" description="Helical" evidence="1">
    <location>
        <begin position="76"/>
        <end position="100"/>
    </location>
</feature>
<dbReference type="AlphaFoldDB" id="A0A8J7FCA1"/>
<feature type="transmembrane region" description="Helical" evidence="1">
    <location>
        <begin position="120"/>
        <end position="142"/>
    </location>
</feature>
<keyword evidence="1" id="KW-0812">Transmembrane</keyword>
<accession>A0A8J7FCA1</accession>
<evidence type="ECO:0000256" key="1">
    <source>
        <dbReference type="SAM" id="Phobius"/>
    </source>
</evidence>
<keyword evidence="1" id="KW-1133">Transmembrane helix</keyword>
<reference evidence="2" key="1">
    <citation type="submission" date="2020-10" db="EMBL/GenBank/DDBJ databases">
        <title>Bacterium isolated from coastal waters sediment.</title>
        <authorList>
            <person name="Chen R.-J."/>
            <person name="Lu D.-C."/>
            <person name="Zhu K.-L."/>
            <person name="Du Z.-J."/>
        </authorList>
    </citation>
    <scope>NUCLEOTIDE SEQUENCE</scope>
    <source>
        <strain evidence="2">N1Y112</strain>
    </source>
</reference>